<evidence type="ECO:0000256" key="6">
    <source>
        <dbReference type="ARBA" id="ARBA00023136"/>
    </source>
</evidence>
<dbReference type="PIRSF" id="PIRSF006603">
    <property type="entry name" value="DinF"/>
    <property type="match status" value="1"/>
</dbReference>
<name>A0A916VI72_9BACL</name>
<reference evidence="8" key="2">
    <citation type="journal article" date="2021" name="Data Brief">
        <title>Draft genome sequence data of the facultative, thermophilic, xylanolytic bacterium Paenibacillus sp. strain DA-C8.</title>
        <authorList>
            <person name="Chhe C."/>
            <person name="Uke A."/>
            <person name="Baramee S."/>
            <person name="Ungkulpasvich U."/>
            <person name="Tachaapaikoon C."/>
            <person name="Pason P."/>
            <person name="Waeonukul R."/>
            <person name="Ratanakhanokchai K."/>
            <person name="Kosugi A."/>
        </authorList>
    </citation>
    <scope>NUCLEOTIDE SEQUENCE</scope>
    <source>
        <strain evidence="8">DA-C8</strain>
    </source>
</reference>
<feature type="transmembrane region" description="Helical" evidence="7">
    <location>
        <begin position="147"/>
        <end position="167"/>
    </location>
</feature>
<evidence type="ECO:0000256" key="3">
    <source>
        <dbReference type="ARBA" id="ARBA00022475"/>
    </source>
</evidence>
<dbReference type="GO" id="GO:0042910">
    <property type="term" value="F:xenobiotic transmembrane transporter activity"/>
    <property type="evidence" value="ECO:0007669"/>
    <property type="project" value="InterPro"/>
</dbReference>
<protein>
    <submittedName>
        <fullName evidence="8">Multidrug resistance protein YpnP</fullName>
    </submittedName>
</protein>
<feature type="transmembrane region" description="Helical" evidence="7">
    <location>
        <begin position="173"/>
        <end position="193"/>
    </location>
</feature>
<evidence type="ECO:0000256" key="7">
    <source>
        <dbReference type="SAM" id="Phobius"/>
    </source>
</evidence>
<dbReference type="AlphaFoldDB" id="A0A916VI72"/>
<proteinExistence type="predicted"/>
<reference evidence="8" key="1">
    <citation type="submission" date="2020-08" db="EMBL/GenBank/DDBJ databases">
        <authorList>
            <person name="Uke A."/>
            <person name="Chhe C."/>
            <person name="Baramee S."/>
            <person name="Kosugi A."/>
        </authorList>
    </citation>
    <scope>NUCLEOTIDE SEQUENCE</scope>
    <source>
        <strain evidence="8">DA-C8</strain>
    </source>
</reference>
<feature type="transmembrane region" description="Helical" evidence="7">
    <location>
        <begin position="113"/>
        <end position="135"/>
    </location>
</feature>
<keyword evidence="5 7" id="KW-1133">Transmembrane helix</keyword>
<evidence type="ECO:0000256" key="2">
    <source>
        <dbReference type="ARBA" id="ARBA00022448"/>
    </source>
</evidence>
<dbReference type="NCBIfam" id="TIGR00797">
    <property type="entry name" value="matE"/>
    <property type="match status" value="1"/>
</dbReference>
<gene>
    <name evidence="8" type="primary">ypnP</name>
    <name evidence="8" type="ORF">PRECH8_22860</name>
</gene>
<dbReference type="CDD" id="cd13138">
    <property type="entry name" value="MATE_yoeA_like"/>
    <property type="match status" value="1"/>
</dbReference>
<dbReference type="PANTHER" id="PTHR43549:SF3">
    <property type="entry name" value="MULTIDRUG RESISTANCE PROTEIN YPNP-RELATED"/>
    <property type="match status" value="1"/>
</dbReference>
<feature type="transmembrane region" description="Helical" evidence="7">
    <location>
        <begin position="293"/>
        <end position="313"/>
    </location>
</feature>
<dbReference type="GO" id="GO:0005886">
    <property type="term" value="C:plasma membrane"/>
    <property type="evidence" value="ECO:0007669"/>
    <property type="project" value="UniProtKB-SubCell"/>
</dbReference>
<dbReference type="InterPro" id="IPR048279">
    <property type="entry name" value="MdtK-like"/>
</dbReference>
<dbReference type="InterPro" id="IPR002528">
    <property type="entry name" value="MATE_fam"/>
</dbReference>
<dbReference type="EMBL" id="BMAQ01000031">
    <property type="protein sequence ID" value="GFR38990.1"/>
    <property type="molecule type" value="Genomic_DNA"/>
</dbReference>
<accession>A0A916VI72</accession>
<comment type="caution">
    <text evidence="8">The sequence shown here is derived from an EMBL/GenBank/DDBJ whole genome shotgun (WGS) entry which is preliminary data.</text>
</comment>
<feature type="transmembrane region" description="Helical" evidence="7">
    <location>
        <begin position="213"/>
        <end position="239"/>
    </location>
</feature>
<feature type="transmembrane region" description="Helical" evidence="7">
    <location>
        <begin position="361"/>
        <end position="378"/>
    </location>
</feature>
<evidence type="ECO:0000313" key="8">
    <source>
        <dbReference type="EMBL" id="GFR38990.1"/>
    </source>
</evidence>
<evidence type="ECO:0000256" key="5">
    <source>
        <dbReference type="ARBA" id="ARBA00022989"/>
    </source>
</evidence>
<evidence type="ECO:0000256" key="4">
    <source>
        <dbReference type="ARBA" id="ARBA00022692"/>
    </source>
</evidence>
<sequence length="427" mass="46161">MMLANLLQVSYQFVDSLWVSNLLGANALGAVSVSGTVIFTVLSFILGFNNAALTILSQQKGKQDESGLKRYLNAFVVLMSLLALALGAVGFAASEAILAWMGTPQALMPEAAVYLQINFAGVLFVFGYNFISTVLRALGDSRTPLRFVFAAVVLNAVLDPLFISGFHLGIQGAAYATVLSQSLAFIYGLIVILRGRLAPFTVPHLPKLSEIKLIFRLGIPAGLQMMVISAGSMAIMSVVNSFGEGVVAGYGAAQRLDSILMIPAQALGMAVNSMAGQNIGAKLWQRVHQIAKYGLMLNLGIMLSTAVLLVSFADIGIRLFVAEETALRFGSDYLRILAFLYPFLGINFVLNGIVRASGAMFQVLVLNIISFWVLRYPLTYLLANLLGERGIGYGIGISFVISSMVAFGYYRFGKWKERELFAEEKTP</sequence>
<organism evidence="8 9">
    <name type="scientific">Insulibacter thermoxylanivorax</name>
    <dbReference type="NCBI Taxonomy" id="2749268"/>
    <lineage>
        <taxon>Bacteria</taxon>
        <taxon>Bacillati</taxon>
        <taxon>Bacillota</taxon>
        <taxon>Bacilli</taxon>
        <taxon>Bacillales</taxon>
        <taxon>Paenibacillaceae</taxon>
        <taxon>Insulibacter</taxon>
    </lineage>
</organism>
<dbReference type="InterPro" id="IPR052031">
    <property type="entry name" value="Membrane_Transporter-Flippase"/>
</dbReference>
<feature type="transmembrane region" description="Helical" evidence="7">
    <location>
        <begin position="27"/>
        <end position="50"/>
    </location>
</feature>
<keyword evidence="9" id="KW-1185">Reference proteome</keyword>
<keyword evidence="4 7" id="KW-0812">Transmembrane</keyword>
<feature type="transmembrane region" description="Helical" evidence="7">
    <location>
        <begin position="390"/>
        <end position="410"/>
    </location>
</feature>
<feature type="transmembrane region" description="Helical" evidence="7">
    <location>
        <begin position="71"/>
        <end position="93"/>
    </location>
</feature>
<comment type="subcellular location">
    <subcellularLocation>
        <location evidence="1">Cell membrane</location>
        <topology evidence="1">Multi-pass membrane protein</topology>
    </subcellularLocation>
</comment>
<dbReference type="Pfam" id="PF01554">
    <property type="entry name" value="MatE"/>
    <property type="match status" value="2"/>
</dbReference>
<keyword evidence="2" id="KW-0813">Transport</keyword>
<evidence type="ECO:0000256" key="1">
    <source>
        <dbReference type="ARBA" id="ARBA00004651"/>
    </source>
</evidence>
<evidence type="ECO:0000313" key="9">
    <source>
        <dbReference type="Proteomes" id="UP000654993"/>
    </source>
</evidence>
<dbReference type="Proteomes" id="UP000654993">
    <property type="component" value="Unassembled WGS sequence"/>
</dbReference>
<feature type="transmembrane region" description="Helical" evidence="7">
    <location>
        <begin position="259"/>
        <end position="281"/>
    </location>
</feature>
<feature type="transmembrane region" description="Helical" evidence="7">
    <location>
        <begin position="333"/>
        <end position="354"/>
    </location>
</feature>
<dbReference type="PANTHER" id="PTHR43549">
    <property type="entry name" value="MULTIDRUG RESISTANCE PROTEIN YPNP-RELATED"/>
    <property type="match status" value="1"/>
</dbReference>
<keyword evidence="6 7" id="KW-0472">Membrane</keyword>
<keyword evidence="3" id="KW-1003">Cell membrane</keyword>
<dbReference type="GO" id="GO:0015297">
    <property type="term" value="F:antiporter activity"/>
    <property type="evidence" value="ECO:0007669"/>
    <property type="project" value="InterPro"/>
</dbReference>